<evidence type="ECO:0000313" key="2">
    <source>
        <dbReference type="Proteomes" id="UP000177042"/>
    </source>
</evidence>
<evidence type="ECO:0000313" key="1">
    <source>
        <dbReference type="EMBL" id="OGE25282.1"/>
    </source>
</evidence>
<organism evidence="1 2">
    <name type="scientific">Candidatus Daviesbacteria bacterium RIFCSPHIGHO2_02_FULL_39_12</name>
    <dbReference type="NCBI Taxonomy" id="1797770"/>
    <lineage>
        <taxon>Bacteria</taxon>
        <taxon>Candidatus Daviesiibacteriota</taxon>
    </lineage>
</organism>
<gene>
    <name evidence="1" type="ORF">A3C26_04020</name>
</gene>
<name>A0A1F5J9L9_9BACT</name>
<dbReference type="AlphaFoldDB" id="A0A1F5J9L9"/>
<proteinExistence type="predicted"/>
<reference evidence="1 2" key="1">
    <citation type="journal article" date="2016" name="Nat. Commun.">
        <title>Thousands of microbial genomes shed light on interconnected biogeochemical processes in an aquifer system.</title>
        <authorList>
            <person name="Anantharaman K."/>
            <person name="Brown C.T."/>
            <person name="Hug L.A."/>
            <person name="Sharon I."/>
            <person name="Castelle C.J."/>
            <person name="Probst A.J."/>
            <person name="Thomas B.C."/>
            <person name="Singh A."/>
            <person name="Wilkins M.J."/>
            <person name="Karaoz U."/>
            <person name="Brodie E.L."/>
            <person name="Williams K.H."/>
            <person name="Hubbard S.S."/>
            <person name="Banfield J.F."/>
        </authorList>
    </citation>
    <scope>NUCLEOTIDE SEQUENCE [LARGE SCALE GENOMIC DNA]</scope>
</reference>
<accession>A0A1F5J9L9</accession>
<sequence length="147" mass="16197">MKKITIILIAILLVILVIALINNISISSKSGLETKESSAGSVSVAVMPRSLEESSATWDFEIKLNTHSEELSEDLVIVSELVDDQGRVHKPISWEGDPPGGHHRQGVLKFKPILPRPKSIELKMSKLSASEIKNAGGISERIFKWIF</sequence>
<dbReference type="EMBL" id="MFCX01000029">
    <property type="protein sequence ID" value="OGE25282.1"/>
    <property type="molecule type" value="Genomic_DNA"/>
</dbReference>
<protein>
    <submittedName>
        <fullName evidence="1">Uncharacterized protein</fullName>
    </submittedName>
</protein>
<dbReference type="Proteomes" id="UP000177042">
    <property type="component" value="Unassembled WGS sequence"/>
</dbReference>
<comment type="caution">
    <text evidence="1">The sequence shown here is derived from an EMBL/GenBank/DDBJ whole genome shotgun (WGS) entry which is preliminary data.</text>
</comment>